<evidence type="ECO:0000256" key="1">
    <source>
        <dbReference type="ARBA" id="ARBA00023125"/>
    </source>
</evidence>
<dbReference type="PANTHER" id="PTHR30204">
    <property type="entry name" value="REDOX-CYCLING DRUG-SENSING TRANSCRIPTIONAL ACTIVATOR SOXR"/>
    <property type="match status" value="1"/>
</dbReference>
<dbReference type="RefSeq" id="WP_281447573.1">
    <property type="nucleotide sequence ID" value="NZ_JASBAO010000001.1"/>
</dbReference>
<keyword evidence="1" id="KW-0238">DNA-binding</keyword>
<feature type="coiled-coil region" evidence="2">
    <location>
        <begin position="82"/>
        <end position="109"/>
    </location>
</feature>
<dbReference type="Pfam" id="PF13411">
    <property type="entry name" value="MerR_1"/>
    <property type="match status" value="1"/>
</dbReference>
<dbReference type="InterPro" id="IPR009061">
    <property type="entry name" value="DNA-bd_dom_put_sf"/>
</dbReference>
<dbReference type="EMBL" id="JASBAO010000001">
    <property type="protein sequence ID" value="MDI2090434.1"/>
    <property type="molecule type" value="Genomic_DNA"/>
</dbReference>
<dbReference type="Proteomes" id="UP001431634">
    <property type="component" value="Unassembled WGS sequence"/>
</dbReference>
<comment type="caution">
    <text evidence="4">The sequence shown here is derived from an EMBL/GenBank/DDBJ whole genome shotgun (WGS) entry which is preliminary data.</text>
</comment>
<keyword evidence="5" id="KW-1185">Reference proteome</keyword>
<protein>
    <submittedName>
        <fullName evidence="4">MerR family transcriptional regulator</fullName>
    </submittedName>
</protein>
<dbReference type="SUPFAM" id="SSF46955">
    <property type="entry name" value="Putative DNA-binding domain"/>
    <property type="match status" value="1"/>
</dbReference>
<name>A0ABT6Q1S2_9PROT</name>
<dbReference type="Gene3D" id="1.10.1660.10">
    <property type="match status" value="1"/>
</dbReference>
<dbReference type="PANTHER" id="PTHR30204:SF82">
    <property type="entry name" value="TRANSCRIPTIONAL REGULATOR, MERR FAMILY"/>
    <property type="match status" value="1"/>
</dbReference>
<evidence type="ECO:0000313" key="5">
    <source>
        <dbReference type="Proteomes" id="UP001431634"/>
    </source>
</evidence>
<reference evidence="4" key="1">
    <citation type="submission" date="2023-05" db="EMBL/GenBank/DDBJ databases">
        <title>Whole genome sequence of Commensalibacter sp.</title>
        <authorList>
            <person name="Charoenyingcharoen P."/>
            <person name="Yukphan P."/>
        </authorList>
    </citation>
    <scope>NUCLEOTIDE SEQUENCE</scope>
    <source>
        <strain evidence="4">TBRC 16381</strain>
    </source>
</reference>
<evidence type="ECO:0000313" key="4">
    <source>
        <dbReference type="EMBL" id="MDI2090434.1"/>
    </source>
</evidence>
<dbReference type="InterPro" id="IPR047057">
    <property type="entry name" value="MerR_fam"/>
</dbReference>
<evidence type="ECO:0000259" key="3">
    <source>
        <dbReference type="PROSITE" id="PS50937"/>
    </source>
</evidence>
<feature type="domain" description="HTH merR-type" evidence="3">
    <location>
        <begin position="1"/>
        <end position="70"/>
    </location>
</feature>
<organism evidence="4 5">
    <name type="scientific">Commensalibacter oyaizuii</name>
    <dbReference type="NCBI Taxonomy" id="3043873"/>
    <lineage>
        <taxon>Bacteria</taxon>
        <taxon>Pseudomonadati</taxon>
        <taxon>Pseudomonadota</taxon>
        <taxon>Alphaproteobacteria</taxon>
        <taxon>Acetobacterales</taxon>
        <taxon>Acetobacteraceae</taxon>
    </lineage>
</organism>
<gene>
    <name evidence="4" type="ORF">QJV27_03405</name>
</gene>
<dbReference type="InterPro" id="IPR000551">
    <property type="entry name" value="MerR-type_HTH_dom"/>
</dbReference>
<proteinExistence type="predicted"/>
<dbReference type="PROSITE" id="PS50937">
    <property type="entry name" value="HTH_MERR_2"/>
    <property type="match status" value="1"/>
</dbReference>
<dbReference type="CDD" id="cd01109">
    <property type="entry name" value="HTH_YyaN"/>
    <property type="match status" value="1"/>
</dbReference>
<keyword evidence="2" id="KW-0175">Coiled coil</keyword>
<dbReference type="SMART" id="SM00422">
    <property type="entry name" value="HTH_MERR"/>
    <property type="match status" value="1"/>
</dbReference>
<sequence>MYTIQKVAQKMHMNPHTVRYYAKEGLFPFIHRNVNGVRQFQEKDLEWISLIHCLKNSGMRIKEIKQFIQWIIQGDDTVDQRLNLFKEQEKKVKQQIAELQQTLKTIQYKKKYYEDLKQTLTCQTT</sequence>
<evidence type="ECO:0000256" key="2">
    <source>
        <dbReference type="SAM" id="Coils"/>
    </source>
</evidence>
<accession>A0ABT6Q1S2</accession>